<geneLocation type="plasmid" evidence="3">
    <name>pyee3</name>
</geneLocation>
<dbReference type="GO" id="GO:0016787">
    <property type="term" value="F:hydrolase activity"/>
    <property type="evidence" value="ECO:0007669"/>
    <property type="project" value="UniProtKB-KW"/>
</dbReference>
<protein>
    <submittedName>
        <fullName evidence="2">Amidohydrolase</fullName>
    </submittedName>
</protein>
<evidence type="ECO:0000256" key="1">
    <source>
        <dbReference type="SAM" id="MobiDB-lite"/>
    </source>
</evidence>
<proteinExistence type="predicted"/>
<keyword evidence="2" id="KW-0378">Hydrolase</keyword>
<dbReference type="AlphaFoldDB" id="A0A386UUB0"/>
<name>A0A386UUB0_9RHOB</name>
<dbReference type="Proteomes" id="UP000272010">
    <property type="component" value="Plasmid pYEE3"/>
</dbReference>
<evidence type="ECO:0000313" key="2">
    <source>
        <dbReference type="EMBL" id="AYF03859.1"/>
    </source>
</evidence>
<feature type="region of interest" description="Disordered" evidence="1">
    <location>
        <begin position="71"/>
        <end position="104"/>
    </location>
</feature>
<organism evidence="2 3">
    <name type="scientific">Paracoccus yeei</name>
    <dbReference type="NCBI Taxonomy" id="147645"/>
    <lineage>
        <taxon>Bacteria</taxon>
        <taxon>Pseudomonadati</taxon>
        <taxon>Pseudomonadota</taxon>
        <taxon>Alphaproteobacteria</taxon>
        <taxon>Rhodobacterales</taxon>
        <taxon>Paracoccaceae</taxon>
        <taxon>Paracoccus</taxon>
    </lineage>
</organism>
<accession>A0A386UUB0</accession>
<dbReference type="EMBL" id="CP031081">
    <property type="protein sequence ID" value="AYF03859.1"/>
    <property type="molecule type" value="Genomic_DNA"/>
</dbReference>
<sequence length="104" mass="10906">MDRHGCLRWSVGAPAACDAIGVSHEPGCCPMRGSDDFGLLRHSEGIMLPGAGENRPVLRNPHDAFPDDPSALGTRTRAGLPHRITAGPRRCSRSGTARPAGTPA</sequence>
<reference evidence="3" key="1">
    <citation type="submission" date="2018-07" db="EMBL/GenBank/DDBJ databases">
        <title>Genome Structure of the Opportunistic Pathogen Paracoccus yeei (Alphaproteobacteria) and Identification of Putative Virulence Factors.</title>
        <authorList>
            <person name="Lasek R."/>
            <person name="Szuplewska M."/>
            <person name="Mitura M."/>
            <person name="Decewicz P."/>
            <person name="Chmielowska C."/>
            <person name="Pawlot A."/>
            <person name="Sentkowska D."/>
            <person name="Czarnecki J."/>
            <person name="Bartosik D."/>
        </authorList>
    </citation>
    <scope>NUCLEOTIDE SEQUENCE [LARGE SCALE GENOMIC DNA]</scope>
    <source>
        <strain evidence="3">CCUG 32053</strain>
        <plasmid evidence="3">pyee3</plasmid>
    </source>
</reference>
<keyword evidence="2" id="KW-0614">Plasmid</keyword>
<gene>
    <name evidence="2" type="ORF">PY32053_04341</name>
</gene>
<evidence type="ECO:0000313" key="3">
    <source>
        <dbReference type="Proteomes" id="UP000272010"/>
    </source>
</evidence>